<feature type="transmembrane region" description="Helical" evidence="1">
    <location>
        <begin position="94"/>
        <end position="117"/>
    </location>
</feature>
<dbReference type="PATRIC" id="fig|742823.3.peg.1964"/>
<feature type="transmembrane region" description="Helical" evidence="1">
    <location>
        <begin position="152"/>
        <end position="172"/>
    </location>
</feature>
<comment type="caution">
    <text evidence="2">The sequence shown here is derived from an EMBL/GenBank/DDBJ whole genome shotgun (WGS) entry which is preliminary data.</text>
</comment>
<keyword evidence="1" id="KW-1133">Transmembrane helix</keyword>
<feature type="transmembrane region" description="Helical" evidence="1">
    <location>
        <begin position="12"/>
        <end position="31"/>
    </location>
</feature>
<organism evidence="2 3">
    <name type="scientific">Sutterella wadsworthensis 2_1_59BFAA</name>
    <dbReference type="NCBI Taxonomy" id="742823"/>
    <lineage>
        <taxon>Bacteria</taxon>
        <taxon>Pseudomonadati</taxon>
        <taxon>Pseudomonadota</taxon>
        <taxon>Betaproteobacteria</taxon>
        <taxon>Burkholderiales</taxon>
        <taxon>Sutterellaceae</taxon>
        <taxon>Sutterella</taxon>
    </lineage>
</organism>
<reference evidence="2 3" key="1">
    <citation type="submission" date="2012-05" db="EMBL/GenBank/DDBJ databases">
        <title>The Genome Sequence of Sutterella wadsworthensis 2_1_59BFAA.</title>
        <authorList>
            <consortium name="The Broad Institute Genome Sequencing Platform"/>
            <person name="Earl A."/>
            <person name="Ward D."/>
            <person name="Feldgarden M."/>
            <person name="Gevers D."/>
            <person name="Daigneault M."/>
            <person name="Strauss J."/>
            <person name="Allen-Vercoe E."/>
            <person name="Walker B."/>
            <person name="Young S.K."/>
            <person name="Zeng Q."/>
            <person name="Gargeya S."/>
            <person name="Fitzgerald M."/>
            <person name="Haas B."/>
            <person name="Abouelleil A."/>
            <person name="Alvarado L."/>
            <person name="Arachchi H.M."/>
            <person name="Berlin A.M."/>
            <person name="Chapman S.B."/>
            <person name="Goldberg J."/>
            <person name="Griggs A."/>
            <person name="Gujja S."/>
            <person name="Hansen M."/>
            <person name="Howarth C."/>
            <person name="Imamovic A."/>
            <person name="Larimer J."/>
            <person name="McCowen C."/>
            <person name="Montmayeur A."/>
            <person name="Murphy C."/>
            <person name="Neiman D."/>
            <person name="Pearson M."/>
            <person name="Priest M."/>
            <person name="Roberts A."/>
            <person name="Saif S."/>
            <person name="Shea T."/>
            <person name="Sisk P."/>
            <person name="Sykes S."/>
            <person name="Wortman J."/>
            <person name="Nusbaum C."/>
            <person name="Birren B."/>
        </authorList>
    </citation>
    <scope>NUCLEOTIDE SEQUENCE [LARGE SCALE GENOMIC DNA]</scope>
    <source>
        <strain evidence="2 3">2_1_59BFAA</strain>
    </source>
</reference>
<protein>
    <recommendedName>
        <fullName evidence="4">DUF4386 family protein</fullName>
    </recommendedName>
</protein>
<keyword evidence="1" id="KW-0472">Membrane</keyword>
<dbReference type="EMBL" id="ADMG01000042">
    <property type="protein sequence ID" value="EKB30438.1"/>
    <property type="molecule type" value="Genomic_DNA"/>
</dbReference>
<keyword evidence="1" id="KW-0812">Transmembrane</keyword>
<evidence type="ECO:0000313" key="3">
    <source>
        <dbReference type="Proteomes" id="UP000005835"/>
    </source>
</evidence>
<dbReference type="STRING" id="742823.HMPREF9465_01966"/>
<feature type="transmembrane region" description="Helical" evidence="1">
    <location>
        <begin position="51"/>
        <end position="74"/>
    </location>
</feature>
<feature type="transmembrane region" description="Helical" evidence="1">
    <location>
        <begin position="124"/>
        <end position="146"/>
    </location>
</feature>
<gene>
    <name evidence="2" type="ORF">HMPREF9465_01966</name>
</gene>
<evidence type="ECO:0008006" key="4">
    <source>
        <dbReference type="Google" id="ProtNLM"/>
    </source>
</evidence>
<proteinExistence type="predicted"/>
<accession>K1JUU1</accession>
<dbReference type="HOGENOM" id="CLU_1427343_0_0_4"/>
<evidence type="ECO:0000256" key="1">
    <source>
        <dbReference type="SAM" id="Phobius"/>
    </source>
</evidence>
<dbReference type="eggNOG" id="ENOG5030YER">
    <property type="taxonomic scope" value="Bacteria"/>
</dbReference>
<name>K1JUU1_9BURK</name>
<dbReference type="Proteomes" id="UP000005835">
    <property type="component" value="Unassembled WGS sequence"/>
</dbReference>
<keyword evidence="3" id="KW-1185">Reference proteome</keyword>
<dbReference type="AlphaFoldDB" id="K1JUU1"/>
<evidence type="ECO:0000313" key="2">
    <source>
        <dbReference type="EMBL" id="EKB30438.1"/>
    </source>
</evidence>
<sequence>METTVVHFSGMQVMLMIALCAIAVLVPVWAIRRIARAVPPVYQVPGIPSGVGGLLLFTIVLLIVEAVNALYHFGRAAGEAARVISMSTDYLWPVAQTLIPDFAASFFLLIAIGALVFGRSSVALGTAVVCAWLGGPLVAVLRTIYLGLPIELAGEPTGLLFLTVVVTLYLLFSNRPALTYGTASGRRLALSRGGSAVGER</sequence>